<evidence type="ECO:0000256" key="1">
    <source>
        <dbReference type="SAM" id="MobiDB-lite"/>
    </source>
</evidence>
<feature type="compositionally biased region" description="Gly residues" evidence="1">
    <location>
        <begin position="1"/>
        <end position="22"/>
    </location>
</feature>
<reference evidence="2" key="1">
    <citation type="journal article" date="2021" name="bioRxiv">
        <title>Whole Genome Assembly and Annotation of Northern Wild Rice, Zizania palustris L., Supports a Whole Genome Duplication in the Zizania Genus.</title>
        <authorList>
            <person name="Haas M."/>
            <person name="Kono T."/>
            <person name="Macchietto M."/>
            <person name="Millas R."/>
            <person name="McGilp L."/>
            <person name="Shao M."/>
            <person name="Duquette J."/>
            <person name="Hirsch C.N."/>
            <person name="Kimball J."/>
        </authorList>
    </citation>
    <scope>NUCLEOTIDE SEQUENCE</scope>
    <source>
        <tissue evidence="2">Fresh leaf tissue</tissue>
    </source>
</reference>
<dbReference type="EMBL" id="JAAALK010000284">
    <property type="protein sequence ID" value="KAG8066950.1"/>
    <property type="molecule type" value="Genomic_DNA"/>
</dbReference>
<proteinExistence type="predicted"/>
<dbReference type="AlphaFoldDB" id="A0A8J5S1V5"/>
<name>A0A8J5S1V5_ZIZPA</name>
<evidence type="ECO:0000313" key="2">
    <source>
        <dbReference type="EMBL" id="KAG8066950.1"/>
    </source>
</evidence>
<dbReference type="Proteomes" id="UP000729402">
    <property type="component" value="Unassembled WGS sequence"/>
</dbReference>
<feature type="region of interest" description="Disordered" evidence="1">
    <location>
        <begin position="1"/>
        <end position="82"/>
    </location>
</feature>
<reference evidence="2" key="2">
    <citation type="submission" date="2021-02" db="EMBL/GenBank/DDBJ databases">
        <authorList>
            <person name="Kimball J.A."/>
            <person name="Haas M.W."/>
            <person name="Macchietto M."/>
            <person name="Kono T."/>
            <person name="Duquette J."/>
            <person name="Shao M."/>
        </authorList>
    </citation>
    <scope>NUCLEOTIDE SEQUENCE</scope>
    <source>
        <tissue evidence="2">Fresh leaf tissue</tissue>
    </source>
</reference>
<accession>A0A8J5S1V5</accession>
<evidence type="ECO:0000313" key="3">
    <source>
        <dbReference type="Proteomes" id="UP000729402"/>
    </source>
</evidence>
<protein>
    <submittedName>
        <fullName evidence="2">Uncharacterized protein</fullName>
    </submittedName>
</protein>
<gene>
    <name evidence="2" type="ORF">GUJ93_ZPchr0005g15219</name>
</gene>
<sequence>MKRSGIGGDGGMRMALGGGEQVGIGRPRLETVGASGGQEEGIIDAAQGRAPLHRGSHGGSERRRGRSARIWMSDSDEMQAGG</sequence>
<organism evidence="2 3">
    <name type="scientific">Zizania palustris</name>
    <name type="common">Northern wild rice</name>
    <dbReference type="NCBI Taxonomy" id="103762"/>
    <lineage>
        <taxon>Eukaryota</taxon>
        <taxon>Viridiplantae</taxon>
        <taxon>Streptophyta</taxon>
        <taxon>Embryophyta</taxon>
        <taxon>Tracheophyta</taxon>
        <taxon>Spermatophyta</taxon>
        <taxon>Magnoliopsida</taxon>
        <taxon>Liliopsida</taxon>
        <taxon>Poales</taxon>
        <taxon>Poaceae</taxon>
        <taxon>BOP clade</taxon>
        <taxon>Oryzoideae</taxon>
        <taxon>Oryzeae</taxon>
        <taxon>Zizaniinae</taxon>
        <taxon>Zizania</taxon>
    </lineage>
</organism>
<comment type="caution">
    <text evidence="2">The sequence shown here is derived from an EMBL/GenBank/DDBJ whole genome shotgun (WGS) entry which is preliminary data.</text>
</comment>
<keyword evidence="3" id="KW-1185">Reference proteome</keyword>